<dbReference type="EMBL" id="CAKMRJ010000001">
    <property type="protein sequence ID" value="CAH1413797.1"/>
    <property type="molecule type" value="Genomic_DNA"/>
</dbReference>
<evidence type="ECO:0000313" key="2">
    <source>
        <dbReference type="Proteomes" id="UP001157418"/>
    </source>
</evidence>
<sequence length="74" mass="8788">MNMSKLNRSFFIFNLIESVNTKYTFYCVRSLSSVTIIPKKPFTTHCLLHRLHCLLMPENKLLQRKKVTNKPPIY</sequence>
<organism evidence="1 2">
    <name type="scientific">Lactuca virosa</name>
    <dbReference type="NCBI Taxonomy" id="75947"/>
    <lineage>
        <taxon>Eukaryota</taxon>
        <taxon>Viridiplantae</taxon>
        <taxon>Streptophyta</taxon>
        <taxon>Embryophyta</taxon>
        <taxon>Tracheophyta</taxon>
        <taxon>Spermatophyta</taxon>
        <taxon>Magnoliopsida</taxon>
        <taxon>eudicotyledons</taxon>
        <taxon>Gunneridae</taxon>
        <taxon>Pentapetalae</taxon>
        <taxon>asterids</taxon>
        <taxon>campanulids</taxon>
        <taxon>Asterales</taxon>
        <taxon>Asteraceae</taxon>
        <taxon>Cichorioideae</taxon>
        <taxon>Cichorieae</taxon>
        <taxon>Lactucinae</taxon>
        <taxon>Lactuca</taxon>
    </lineage>
</organism>
<protein>
    <submittedName>
        <fullName evidence="1">Uncharacterized protein</fullName>
    </submittedName>
</protein>
<accession>A0AAU9LHB2</accession>
<name>A0AAU9LHB2_9ASTR</name>
<dbReference type="Proteomes" id="UP001157418">
    <property type="component" value="Unassembled WGS sequence"/>
</dbReference>
<gene>
    <name evidence="1" type="ORF">LVIROSA_LOCUS1742</name>
</gene>
<keyword evidence="2" id="KW-1185">Reference proteome</keyword>
<dbReference type="AlphaFoldDB" id="A0AAU9LHB2"/>
<evidence type="ECO:0000313" key="1">
    <source>
        <dbReference type="EMBL" id="CAH1413797.1"/>
    </source>
</evidence>
<reference evidence="1 2" key="1">
    <citation type="submission" date="2022-01" db="EMBL/GenBank/DDBJ databases">
        <authorList>
            <person name="Xiong W."/>
            <person name="Schranz E."/>
        </authorList>
    </citation>
    <scope>NUCLEOTIDE SEQUENCE [LARGE SCALE GENOMIC DNA]</scope>
</reference>
<comment type="caution">
    <text evidence="1">The sequence shown here is derived from an EMBL/GenBank/DDBJ whole genome shotgun (WGS) entry which is preliminary data.</text>
</comment>
<proteinExistence type="predicted"/>